<protein>
    <submittedName>
        <fullName evidence="3">Uncharacterized protein</fullName>
    </submittedName>
</protein>
<name>F4X048_ACREC</name>
<evidence type="ECO:0000313" key="3">
    <source>
        <dbReference type="EMBL" id="EGI60162.1"/>
    </source>
</evidence>
<evidence type="ECO:0000256" key="2">
    <source>
        <dbReference type="SAM" id="Phobius"/>
    </source>
</evidence>
<keyword evidence="2" id="KW-0472">Membrane</keyword>
<keyword evidence="2" id="KW-0812">Transmembrane</keyword>
<evidence type="ECO:0000313" key="4">
    <source>
        <dbReference type="Proteomes" id="UP000007755"/>
    </source>
</evidence>
<dbReference type="AlphaFoldDB" id="F4X048"/>
<gene>
    <name evidence="3" type="ORF">G5I_11634</name>
</gene>
<dbReference type="STRING" id="103372.F4X048"/>
<accession>F4X048</accession>
<organism evidence="4">
    <name type="scientific">Acromyrmex echinatior</name>
    <name type="common">Panamanian leafcutter ant</name>
    <name type="synonym">Acromyrmex octospinosus echinatior</name>
    <dbReference type="NCBI Taxonomy" id="103372"/>
    <lineage>
        <taxon>Eukaryota</taxon>
        <taxon>Metazoa</taxon>
        <taxon>Ecdysozoa</taxon>
        <taxon>Arthropoda</taxon>
        <taxon>Hexapoda</taxon>
        <taxon>Insecta</taxon>
        <taxon>Pterygota</taxon>
        <taxon>Neoptera</taxon>
        <taxon>Endopterygota</taxon>
        <taxon>Hymenoptera</taxon>
        <taxon>Apocrita</taxon>
        <taxon>Aculeata</taxon>
        <taxon>Formicoidea</taxon>
        <taxon>Formicidae</taxon>
        <taxon>Myrmicinae</taxon>
        <taxon>Acromyrmex</taxon>
    </lineage>
</organism>
<dbReference type="Proteomes" id="UP000007755">
    <property type="component" value="Unassembled WGS sequence"/>
</dbReference>
<sequence>METMIEAQVELYGCTHDNLRKSGSAKLTKALISTTLRFLDSKWQKFKKNHERLLNTYRDDLKKHESKEDIAKYKHEKDLIDKRLLKTESEQSKLKRELKQTLINFKNVENDAQTCHKEQIEDKQRIKNLLREKNNIALSKETAYERIKQLDHELSLCGHGKKRIEHELDTLTQTINDMKTQIEAVEKERDRCSTTAQGLEQKRNFYHRCVRNKMLQQTERKSCYVLRHVYACFVFNVVSIILLTSIVN</sequence>
<proteinExistence type="predicted"/>
<feature type="transmembrane region" description="Helical" evidence="2">
    <location>
        <begin position="224"/>
        <end position="247"/>
    </location>
</feature>
<evidence type="ECO:0000256" key="1">
    <source>
        <dbReference type="SAM" id="Coils"/>
    </source>
</evidence>
<dbReference type="EMBL" id="GL888492">
    <property type="protein sequence ID" value="EGI60162.1"/>
    <property type="molecule type" value="Genomic_DNA"/>
</dbReference>
<keyword evidence="2" id="KW-1133">Transmembrane helix</keyword>
<keyword evidence="1" id="KW-0175">Coiled coil</keyword>
<feature type="coiled-coil region" evidence="1">
    <location>
        <begin position="161"/>
        <end position="202"/>
    </location>
</feature>
<dbReference type="InParanoid" id="F4X048"/>
<keyword evidence="4" id="KW-1185">Reference proteome</keyword>
<dbReference type="OrthoDB" id="7552908at2759"/>
<reference evidence="3" key="1">
    <citation type="submission" date="2011-02" db="EMBL/GenBank/DDBJ databases">
        <title>The genome of the leaf-cutting ant Acromyrmex echinatior suggests key adaptations to social evolution and fungus farming.</title>
        <authorList>
            <person name="Nygaard S."/>
            <person name="Zhang G."/>
        </authorList>
    </citation>
    <scope>NUCLEOTIDE SEQUENCE</scope>
</reference>